<dbReference type="EMBL" id="QJSW01000005">
    <property type="protein sequence ID" value="PYE49768.1"/>
    <property type="molecule type" value="Genomic_DNA"/>
</dbReference>
<dbReference type="RefSeq" id="WP_110896455.1">
    <property type="nucleotide sequence ID" value="NZ_CP054614.1"/>
</dbReference>
<accession>A0A2V4VX52</accession>
<organism evidence="1 3">
    <name type="scientific">Paenibacillus barcinonensis</name>
    <dbReference type="NCBI Taxonomy" id="198119"/>
    <lineage>
        <taxon>Bacteria</taxon>
        <taxon>Bacillati</taxon>
        <taxon>Bacillota</taxon>
        <taxon>Bacilli</taxon>
        <taxon>Bacillales</taxon>
        <taxon>Paenibacillaceae</taxon>
        <taxon>Paenibacillus</taxon>
    </lineage>
</organism>
<proteinExistence type="predicted"/>
<dbReference type="EMBL" id="CP054614">
    <property type="protein sequence ID" value="QKS56542.1"/>
    <property type="molecule type" value="Genomic_DNA"/>
</dbReference>
<evidence type="ECO:0000313" key="3">
    <source>
        <dbReference type="Proteomes" id="UP000247790"/>
    </source>
</evidence>
<reference evidence="2 4" key="2">
    <citation type="submission" date="2020-06" db="EMBL/GenBank/DDBJ databases">
        <title>Complete genome of Paenibacillus barcinonensis KACC11450.</title>
        <authorList>
            <person name="Kim M."/>
            <person name="Park Y.-J."/>
            <person name="Shin J.-H."/>
        </authorList>
    </citation>
    <scope>NUCLEOTIDE SEQUENCE [LARGE SCALE GENOMIC DNA]</scope>
    <source>
        <strain evidence="2 4">KACC11450</strain>
    </source>
</reference>
<evidence type="ECO:0000313" key="1">
    <source>
        <dbReference type="EMBL" id="PYE49768.1"/>
    </source>
</evidence>
<gene>
    <name evidence="1" type="ORF">DFQ00_105272</name>
    <name evidence="2" type="ORF">HUB98_09450</name>
</gene>
<keyword evidence="4" id="KW-1185">Reference proteome</keyword>
<name>A0A2V4VX52_PAEBA</name>
<reference evidence="1 3" key="1">
    <citation type="submission" date="2018-06" db="EMBL/GenBank/DDBJ databases">
        <title>Genomic Encyclopedia of Type Strains, Phase III (KMG-III): the genomes of soil and plant-associated and newly described type strains.</title>
        <authorList>
            <person name="Whitman W."/>
        </authorList>
    </citation>
    <scope>NUCLEOTIDE SEQUENCE [LARGE SCALE GENOMIC DNA]</scope>
    <source>
        <strain evidence="1 3">CECT 7022</strain>
    </source>
</reference>
<sequence length="109" mass="11709">MNISDQIKEIIDLVQQAPLPDSGHAVSPSGVEVFYDSDIPTIFRIANEATTMTVECDIASGTATVKIRDVDVDRTVKTGDIDDLKSMLEEVILASGHGVDSGLVCFNQN</sequence>
<dbReference type="Proteomes" id="UP000247790">
    <property type="component" value="Unassembled WGS sequence"/>
</dbReference>
<evidence type="ECO:0000313" key="2">
    <source>
        <dbReference type="EMBL" id="QKS56542.1"/>
    </source>
</evidence>
<protein>
    <submittedName>
        <fullName evidence="1">Uncharacterized protein</fullName>
    </submittedName>
</protein>
<dbReference type="Proteomes" id="UP000509327">
    <property type="component" value="Chromosome"/>
</dbReference>
<evidence type="ECO:0000313" key="4">
    <source>
        <dbReference type="Proteomes" id="UP000509327"/>
    </source>
</evidence>
<dbReference type="AlphaFoldDB" id="A0A2V4VX52"/>